<dbReference type="RefSeq" id="YP_010670484.1">
    <property type="nucleotide sequence ID" value="NC_070964.1"/>
</dbReference>
<dbReference type="GeneID" id="77946689"/>
<name>A0A873WD49_9CAUD</name>
<sequence length="51" mass="5947">MTGNKETKLNIAKNLVEKIEELLDGNAHYYVCTDKKTEHRKIVIEYDHATK</sequence>
<dbReference type="KEGG" id="vg:77946689"/>
<reference evidence="1" key="1">
    <citation type="submission" date="2020-10" db="EMBL/GenBank/DDBJ databases">
        <title>The Isolation and Genome Sequence of a Novel Cyanophage S-H38 from the Yellow Sea, China.</title>
        <authorList>
            <person name="Jiang T."/>
        </authorList>
    </citation>
    <scope>NUCLEOTIDE SEQUENCE</scope>
</reference>
<proteinExistence type="predicted"/>
<dbReference type="EMBL" id="MW117965">
    <property type="protein sequence ID" value="QPB07993.1"/>
    <property type="molecule type" value="Genomic_DNA"/>
</dbReference>
<evidence type="ECO:0000313" key="2">
    <source>
        <dbReference type="Proteomes" id="UP000663144"/>
    </source>
</evidence>
<dbReference type="Proteomes" id="UP000663144">
    <property type="component" value="Segment"/>
</dbReference>
<evidence type="ECO:0000313" key="1">
    <source>
        <dbReference type="EMBL" id="QPB07993.1"/>
    </source>
</evidence>
<keyword evidence="2" id="KW-1185">Reference proteome</keyword>
<organism evidence="1 2">
    <name type="scientific">Synechococcus phage S-H38</name>
    <dbReference type="NCBI Taxonomy" id="2783673"/>
    <lineage>
        <taxon>Viruses</taxon>
        <taxon>Duplodnaviria</taxon>
        <taxon>Heunggongvirae</taxon>
        <taxon>Uroviricota</taxon>
        <taxon>Caudoviricetes</taxon>
        <taxon>Pantevenvirales</taxon>
        <taxon>Kyanoviridae</taxon>
        <taxon>Yellowseavirus</taxon>
        <taxon>Yellowseavirus thirtyeight</taxon>
    </lineage>
</organism>
<accession>A0A873WD49</accession>
<protein>
    <submittedName>
        <fullName evidence="1">Uncharacterized protein</fullName>
    </submittedName>
</protein>